<accession>A0A9D7Y0P0</accession>
<evidence type="ECO:0000313" key="1">
    <source>
        <dbReference type="EMBL" id="MBL0003046.1"/>
    </source>
</evidence>
<comment type="caution">
    <text evidence="1">The sequence shown here is derived from an EMBL/GenBank/DDBJ whole genome shotgun (WGS) entry which is preliminary data.</text>
</comment>
<proteinExistence type="predicted"/>
<evidence type="ECO:0008006" key="3">
    <source>
        <dbReference type="Google" id="ProtNLM"/>
    </source>
</evidence>
<evidence type="ECO:0000313" key="2">
    <source>
        <dbReference type="Proteomes" id="UP000886632"/>
    </source>
</evidence>
<name>A0A9D7Y0P0_9MICO</name>
<dbReference type="AlphaFoldDB" id="A0A9D7Y0P0"/>
<dbReference type="EMBL" id="JADKGK010000007">
    <property type="protein sequence ID" value="MBL0003046.1"/>
    <property type="molecule type" value="Genomic_DNA"/>
</dbReference>
<protein>
    <recommendedName>
        <fullName evidence="3">TnsA endonuclease N-terminal domain-containing protein</fullName>
    </recommendedName>
</protein>
<organism evidence="1 2">
    <name type="scientific">Candidatus Phosphoribacter hodrii</name>
    <dbReference type="NCBI Taxonomy" id="2953743"/>
    <lineage>
        <taxon>Bacteria</taxon>
        <taxon>Bacillati</taxon>
        <taxon>Actinomycetota</taxon>
        <taxon>Actinomycetes</taxon>
        <taxon>Micrococcales</taxon>
        <taxon>Dermatophilaceae</taxon>
        <taxon>Candidatus Phosphoribacter</taxon>
    </lineage>
</organism>
<reference evidence="1" key="1">
    <citation type="submission" date="2020-10" db="EMBL/GenBank/DDBJ databases">
        <title>Connecting structure to function with the recovery of over 1000 high-quality activated sludge metagenome-assembled genomes encoding full-length rRNA genes using long-read sequencing.</title>
        <authorList>
            <person name="Singleton C.M."/>
            <person name="Petriglieri F."/>
            <person name="Kristensen J.M."/>
            <person name="Kirkegaard R.H."/>
            <person name="Michaelsen T.Y."/>
            <person name="Andersen M.H."/>
            <person name="Karst S.M."/>
            <person name="Dueholm M.S."/>
            <person name="Nielsen P.H."/>
            <person name="Albertsen M."/>
        </authorList>
    </citation>
    <scope>NUCLEOTIDE SEQUENCE</scope>
    <source>
        <strain evidence="1">Ribe_18-Q3-R11-54_MAXAC.001</strain>
    </source>
</reference>
<dbReference type="Proteomes" id="UP000886632">
    <property type="component" value="Unassembled WGS sequence"/>
</dbReference>
<gene>
    <name evidence="1" type="ORF">IPP00_03320</name>
</gene>
<sequence>MDVAEERTIRASVAAAATATLVTLTADEEPVVATAGVDSLSSLVPDQLLPVRRPASHQGMTNYISKVVVPSQAHDARAVWCESFNELTHLRDLLLTRQPTQVATQPLRLEWVMPSGIRSHVPDFLLRGADGGMLLVDVTTKTKLDDPRLKAILGLTAATAKASGWCYEVRTEMPAQRVRNLNFLHAGRHDTSQDRLAASRQLRQNTEELDIQRASELLGGPPQGFVRLWDLVAHGHVHVGLDSVIDLDSAVTFQPASGGAPWLHAM</sequence>